<sequence length="177" mass="20161">MHSHERIDPRRGPKRERDDGRREIDAGVAEYEEDRDAQRASLYDSSDDWGFNWAEEMDDVEEGSWTDEEEDYSMADPRDGVDDAHISARVENNRIVIEVPIPAGTSPERWAKIVEDLTRRIAIKRTPHGHPIRDAAEMEQAECPYPPDSDIQNDSASTILETSTTELEDTGIIPARE</sequence>
<reference evidence="2" key="1">
    <citation type="journal article" date="2015" name="Nature">
        <title>Complex archaea that bridge the gap between prokaryotes and eukaryotes.</title>
        <authorList>
            <person name="Spang A."/>
            <person name="Saw J.H."/>
            <person name="Jorgensen S.L."/>
            <person name="Zaremba-Niedzwiedzka K."/>
            <person name="Martijn J."/>
            <person name="Lind A.E."/>
            <person name="van Eijk R."/>
            <person name="Schleper C."/>
            <person name="Guy L."/>
            <person name="Ettema T.J."/>
        </authorList>
    </citation>
    <scope>NUCLEOTIDE SEQUENCE</scope>
</reference>
<name>A0A0F9QTI7_9ZZZZ</name>
<organism evidence="2">
    <name type="scientific">marine sediment metagenome</name>
    <dbReference type="NCBI Taxonomy" id="412755"/>
    <lineage>
        <taxon>unclassified sequences</taxon>
        <taxon>metagenomes</taxon>
        <taxon>ecological metagenomes</taxon>
    </lineage>
</organism>
<feature type="compositionally biased region" description="Acidic residues" evidence="1">
    <location>
        <begin position="55"/>
        <end position="73"/>
    </location>
</feature>
<evidence type="ECO:0000256" key="1">
    <source>
        <dbReference type="SAM" id="MobiDB-lite"/>
    </source>
</evidence>
<proteinExistence type="predicted"/>
<protein>
    <submittedName>
        <fullName evidence="2">Uncharacterized protein</fullName>
    </submittedName>
</protein>
<feature type="region of interest" description="Disordered" evidence="1">
    <location>
        <begin position="1"/>
        <end position="80"/>
    </location>
</feature>
<evidence type="ECO:0000313" key="2">
    <source>
        <dbReference type="EMBL" id="KKN40307.1"/>
    </source>
</evidence>
<comment type="caution">
    <text evidence="2">The sequence shown here is derived from an EMBL/GenBank/DDBJ whole genome shotgun (WGS) entry which is preliminary data.</text>
</comment>
<dbReference type="EMBL" id="LAZR01001712">
    <property type="protein sequence ID" value="KKN40307.1"/>
    <property type="molecule type" value="Genomic_DNA"/>
</dbReference>
<gene>
    <name evidence="2" type="ORF">LCGC14_0734640</name>
</gene>
<feature type="region of interest" description="Disordered" evidence="1">
    <location>
        <begin position="125"/>
        <end position="154"/>
    </location>
</feature>
<dbReference type="AlphaFoldDB" id="A0A0F9QTI7"/>
<accession>A0A0F9QTI7</accession>
<feature type="compositionally biased region" description="Basic and acidic residues" evidence="1">
    <location>
        <begin position="1"/>
        <end position="25"/>
    </location>
</feature>